<accession>A0ABQ8CNG8</accession>
<gene>
    <name evidence="1" type="ORF">HID58_026258</name>
</gene>
<proteinExistence type="predicted"/>
<name>A0ABQ8CNG8_BRANA</name>
<evidence type="ECO:0000313" key="2">
    <source>
        <dbReference type="Proteomes" id="UP000824890"/>
    </source>
</evidence>
<organism evidence="1 2">
    <name type="scientific">Brassica napus</name>
    <name type="common">Rape</name>
    <dbReference type="NCBI Taxonomy" id="3708"/>
    <lineage>
        <taxon>Eukaryota</taxon>
        <taxon>Viridiplantae</taxon>
        <taxon>Streptophyta</taxon>
        <taxon>Embryophyta</taxon>
        <taxon>Tracheophyta</taxon>
        <taxon>Spermatophyta</taxon>
        <taxon>Magnoliopsida</taxon>
        <taxon>eudicotyledons</taxon>
        <taxon>Gunneridae</taxon>
        <taxon>Pentapetalae</taxon>
        <taxon>rosids</taxon>
        <taxon>malvids</taxon>
        <taxon>Brassicales</taxon>
        <taxon>Brassicaceae</taxon>
        <taxon>Brassiceae</taxon>
        <taxon>Brassica</taxon>
    </lineage>
</organism>
<protein>
    <submittedName>
        <fullName evidence="1">Uncharacterized protein</fullName>
    </submittedName>
</protein>
<dbReference type="EMBL" id="JAGKQM010000007">
    <property type="protein sequence ID" value="KAH0918598.1"/>
    <property type="molecule type" value="Genomic_DNA"/>
</dbReference>
<dbReference type="Proteomes" id="UP000824890">
    <property type="component" value="Unassembled WGS sequence"/>
</dbReference>
<reference evidence="1 2" key="1">
    <citation type="submission" date="2021-05" db="EMBL/GenBank/DDBJ databases">
        <title>Genome Assembly of Synthetic Allotetraploid Brassica napus Reveals Homoeologous Exchanges between Subgenomes.</title>
        <authorList>
            <person name="Davis J.T."/>
        </authorList>
    </citation>
    <scope>NUCLEOTIDE SEQUENCE [LARGE SCALE GENOMIC DNA]</scope>
    <source>
        <strain evidence="2">cv. Da-Ae</strain>
        <tissue evidence="1">Seedling</tissue>
    </source>
</reference>
<keyword evidence="2" id="KW-1185">Reference proteome</keyword>
<comment type="caution">
    <text evidence="1">The sequence shown here is derived from an EMBL/GenBank/DDBJ whole genome shotgun (WGS) entry which is preliminary data.</text>
</comment>
<evidence type="ECO:0000313" key="1">
    <source>
        <dbReference type="EMBL" id="KAH0918598.1"/>
    </source>
</evidence>
<sequence>MEDILDPDPLAVEQRYRKINPTFHTTSAAQSKTSRCSSLRSHGREDSWALIPFVKLKVSMKLAFFIFIAISSVMSITETGANRLLQDEASQTVLLHHEASSQEAINPNKIHCKKGCHIKCVPNPFIVESISSVMSITETGANRLLQDEASQTVLLHHEASSQEAINPNKIHCKKGCHIKCVPNPFIKISMKLAFFIFIAISSVMSITETGANRLLQDEASQTVLLHHEASSQEAINPNKIHCKKGGSHASIRVQGGVCWGDSYDTKDGGGSSSDMRVVPPSKMEFPPYDGTTNAIEWSFDLMMTIFMIKECSMTMQK</sequence>